<dbReference type="CDD" id="cd14014">
    <property type="entry name" value="STKc_PknB_like"/>
    <property type="match status" value="1"/>
</dbReference>
<dbReference type="SUPFAM" id="SSF82171">
    <property type="entry name" value="DPP6 N-terminal domain-like"/>
    <property type="match status" value="1"/>
</dbReference>
<dbReference type="eggNOG" id="COG0823">
    <property type="taxonomic scope" value="Bacteria"/>
</dbReference>
<organism evidence="7">
    <name type="scientific">Solibacter usitatus (strain Ellin6076)</name>
    <dbReference type="NCBI Taxonomy" id="234267"/>
    <lineage>
        <taxon>Bacteria</taxon>
        <taxon>Pseudomonadati</taxon>
        <taxon>Acidobacteriota</taxon>
        <taxon>Terriglobia</taxon>
        <taxon>Bryobacterales</taxon>
        <taxon>Solibacteraceae</taxon>
        <taxon>Candidatus Solibacter</taxon>
    </lineage>
</organism>
<dbReference type="OrthoDB" id="127097at2"/>
<evidence type="ECO:0000256" key="2">
    <source>
        <dbReference type="ARBA" id="ARBA00022741"/>
    </source>
</evidence>
<dbReference type="AlphaFoldDB" id="Q01Y73"/>
<evidence type="ECO:0000313" key="7">
    <source>
        <dbReference type="EMBL" id="ABJ85392.1"/>
    </source>
</evidence>
<reference evidence="7" key="1">
    <citation type="submission" date="2006-10" db="EMBL/GenBank/DDBJ databases">
        <title>Complete sequence of Solibacter usitatus Ellin6076.</title>
        <authorList>
            <consortium name="US DOE Joint Genome Institute"/>
            <person name="Copeland A."/>
            <person name="Lucas S."/>
            <person name="Lapidus A."/>
            <person name="Barry K."/>
            <person name="Detter J.C."/>
            <person name="Glavina del Rio T."/>
            <person name="Hammon N."/>
            <person name="Israni S."/>
            <person name="Dalin E."/>
            <person name="Tice H."/>
            <person name="Pitluck S."/>
            <person name="Thompson L.S."/>
            <person name="Brettin T."/>
            <person name="Bruce D."/>
            <person name="Han C."/>
            <person name="Tapia R."/>
            <person name="Gilna P."/>
            <person name="Schmutz J."/>
            <person name="Larimer F."/>
            <person name="Land M."/>
            <person name="Hauser L."/>
            <person name="Kyrpides N."/>
            <person name="Mikhailova N."/>
            <person name="Janssen P.H."/>
            <person name="Kuske C.R."/>
            <person name="Richardson P."/>
        </authorList>
    </citation>
    <scope>NUCLEOTIDE SEQUENCE</scope>
    <source>
        <strain evidence="7">Ellin6076</strain>
    </source>
</reference>
<dbReference type="InterPro" id="IPR011042">
    <property type="entry name" value="6-blade_b-propeller_TolB-like"/>
</dbReference>
<dbReference type="eggNOG" id="COG0515">
    <property type="taxonomic scope" value="Bacteria"/>
</dbReference>
<dbReference type="Pfam" id="PF07676">
    <property type="entry name" value="PD40"/>
    <property type="match status" value="3"/>
</dbReference>
<dbReference type="Gene3D" id="2.120.10.30">
    <property type="entry name" value="TolB, C-terminal domain"/>
    <property type="match status" value="3"/>
</dbReference>
<keyword evidence="7" id="KW-0723">Serine/threonine-protein kinase</keyword>
<dbReference type="Gene3D" id="3.30.200.20">
    <property type="entry name" value="Phosphorylase Kinase, domain 1"/>
    <property type="match status" value="1"/>
</dbReference>
<gene>
    <name evidence="7" type="ordered locus">Acid_4431</name>
</gene>
<dbReference type="EMBL" id="CP000473">
    <property type="protein sequence ID" value="ABJ85392.1"/>
    <property type="molecule type" value="Genomic_DNA"/>
</dbReference>
<dbReference type="SMART" id="SM00220">
    <property type="entry name" value="S_TKc"/>
    <property type="match status" value="1"/>
</dbReference>
<name>Q01Y73_SOLUE</name>
<evidence type="ECO:0000259" key="6">
    <source>
        <dbReference type="PROSITE" id="PS50011"/>
    </source>
</evidence>
<dbReference type="Gene3D" id="1.10.510.10">
    <property type="entry name" value="Transferase(Phosphotransferase) domain 1"/>
    <property type="match status" value="1"/>
</dbReference>
<proteinExistence type="predicted"/>
<keyword evidence="1" id="KW-0808">Transferase</keyword>
<protein>
    <submittedName>
        <fullName evidence="7">Serine/threonine protein kinase</fullName>
    </submittedName>
</protein>
<dbReference type="InterPro" id="IPR011009">
    <property type="entry name" value="Kinase-like_dom_sf"/>
</dbReference>
<accession>Q01Y73</accession>
<dbReference type="HOGENOM" id="CLU_012906_0_0_0"/>
<dbReference type="KEGG" id="sus:Acid_4431"/>
<feature type="transmembrane region" description="Helical" evidence="5">
    <location>
        <begin position="275"/>
        <end position="295"/>
    </location>
</feature>
<keyword evidence="3 7" id="KW-0418">Kinase</keyword>
<dbReference type="STRING" id="234267.Acid_4431"/>
<keyword evidence="5" id="KW-0472">Membrane</keyword>
<keyword evidence="5" id="KW-1133">Transmembrane helix</keyword>
<dbReference type="InterPro" id="IPR000719">
    <property type="entry name" value="Prot_kinase_dom"/>
</dbReference>
<evidence type="ECO:0000256" key="4">
    <source>
        <dbReference type="ARBA" id="ARBA00022840"/>
    </source>
</evidence>
<sequence length="877" mass="94261">MGEVYRATDTKLSRDVAIKVIPENFAADADRMARFAREAQVLASLNHPNIAAIYGVEERALVMELVEGQTLAELIAQGAMPLAEAVPIARQIAEALEYAHEKGIIHRDLKPANVKVTPEGRVKVLDFGLAKALASEGPVSGDPQSSPTMTMRATMAGMIMGTAGYMPPEQAKGKPVDRRADIWAFGVVLAEMLSGRQLYCGETISETLAAVLLKDPDLSGLPAGTPGTIRRLLQRCLDKDPRSRLRDIGEARVILESPIAVEEARVAMPAARSRMPWIAVSACLALAAVLGLFLWRATRAVERPLLNMSVDLGPDAVVGLRGTVAVSADGSRIAYPVRSGTSESLAVRVLNQPKPTVLVGTEGMTLPFFSPDGQWVGFFAERKLKKISVQGGAAVTLCDAPNGRGGSWGEDGTIIAALDQRGGLLRVADAGGTPEQITKAPEGVLQRWPQWLAGGEYVLFTSSTNGTNFDEAELQVVSVKTREIRTVLRGGFYGRYLPSGHLVYGHNGIIFAAPFDPARAQLRGTPVPVVEDVAFHVSSGGGQFDFSQSGLFLYLSGKPQNSNSRIAWVDSAGKVENLGAAPGAYSAPRLSPDGRMLAVSIGASPDLWIYDLQRESFSRLTLNGHSNRIPVWSSDGRHIIYSSAYGGTYDVWWARADGAGQPQSLLHANTMTLAYSLAPDGRWLAYQQQTVGADGDIWILPLDPADPEHPKPGKPVAYLQTPTTMEGVPAFSPDGRWIAYGSGESGVMEIYVRSFDPATGQAGVAGKFPVSSGGGWNPVWSRNAQELFYTAPDNAVMVAGYTAKGPAFSIGKPHRWSELRSQYMGNNYPGFDVAADGKRVLTFPVEEIGVQGRNNLHLTFLVNFFDELKRRVPVAGK</sequence>
<dbReference type="PANTHER" id="PTHR43289">
    <property type="entry name" value="MITOGEN-ACTIVATED PROTEIN KINASE KINASE KINASE 20-RELATED"/>
    <property type="match status" value="1"/>
</dbReference>
<evidence type="ECO:0000256" key="1">
    <source>
        <dbReference type="ARBA" id="ARBA00022679"/>
    </source>
</evidence>
<evidence type="ECO:0000256" key="3">
    <source>
        <dbReference type="ARBA" id="ARBA00022777"/>
    </source>
</evidence>
<dbReference type="InParanoid" id="Q01Y73"/>
<dbReference type="InterPro" id="IPR011659">
    <property type="entry name" value="WD40"/>
</dbReference>
<dbReference type="PROSITE" id="PS50011">
    <property type="entry name" value="PROTEIN_KINASE_DOM"/>
    <property type="match status" value="1"/>
</dbReference>
<dbReference type="Pfam" id="PF00069">
    <property type="entry name" value="Pkinase"/>
    <property type="match status" value="1"/>
</dbReference>
<keyword evidence="5" id="KW-0812">Transmembrane</keyword>
<dbReference type="GO" id="GO:0004674">
    <property type="term" value="F:protein serine/threonine kinase activity"/>
    <property type="evidence" value="ECO:0007669"/>
    <property type="project" value="UniProtKB-KW"/>
</dbReference>
<evidence type="ECO:0000256" key="5">
    <source>
        <dbReference type="SAM" id="Phobius"/>
    </source>
</evidence>
<keyword evidence="2" id="KW-0547">Nucleotide-binding</keyword>
<dbReference type="PANTHER" id="PTHR43289:SF34">
    <property type="entry name" value="SERINE_THREONINE-PROTEIN KINASE YBDM-RELATED"/>
    <property type="match status" value="1"/>
</dbReference>
<keyword evidence="4" id="KW-0067">ATP-binding</keyword>
<feature type="domain" description="Protein kinase" evidence="6">
    <location>
        <begin position="1"/>
        <end position="260"/>
    </location>
</feature>
<dbReference type="GO" id="GO:0005524">
    <property type="term" value="F:ATP binding"/>
    <property type="evidence" value="ECO:0007669"/>
    <property type="project" value="UniProtKB-KW"/>
</dbReference>
<dbReference type="SUPFAM" id="SSF56112">
    <property type="entry name" value="Protein kinase-like (PK-like)"/>
    <property type="match status" value="1"/>
</dbReference>